<dbReference type="EMBL" id="LDOU01000006">
    <property type="protein sequence ID" value="KLV10523.1"/>
    <property type="molecule type" value="Genomic_DNA"/>
</dbReference>
<dbReference type="SUPFAM" id="SSF56112">
    <property type="entry name" value="Protein kinase-like (PK-like)"/>
    <property type="match status" value="1"/>
</dbReference>
<dbReference type="InterPro" id="IPR002575">
    <property type="entry name" value="Aminoglycoside_PTrfase"/>
</dbReference>
<dbReference type="STRING" id="320778.ABT57_08305"/>
<comment type="caution">
    <text evidence="2">The sequence shown here is derived from an EMBL/GenBank/DDBJ whole genome shotgun (WGS) entry which is preliminary data.</text>
</comment>
<evidence type="ECO:0000313" key="3">
    <source>
        <dbReference type="Proteomes" id="UP000035909"/>
    </source>
</evidence>
<accession>A0A0J1HFW2</accession>
<dbReference type="Proteomes" id="UP000035909">
    <property type="component" value="Unassembled WGS sequence"/>
</dbReference>
<keyword evidence="3" id="KW-1185">Reference proteome</keyword>
<proteinExistence type="predicted"/>
<organism evidence="2 3">
    <name type="scientific">Photobacterium ganghwense</name>
    <dbReference type="NCBI Taxonomy" id="320778"/>
    <lineage>
        <taxon>Bacteria</taxon>
        <taxon>Pseudomonadati</taxon>
        <taxon>Pseudomonadota</taxon>
        <taxon>Gammaproteobacteria</taxon>
        <taxon>Vibrionales</taxon>
        <taxon>Vibrionaceae</taxon>
        <taxon>Photobacterium</taxon>
    </lineage>
</organism>
<dbReference type="InterPro" id="IPR011009">
    <property type="entry name" value="Kinase-like_dom_sf"/>
</dbReference>
<evidence type="ECO:0000259" key="1">
    <source>
        <dbReference type="Pfam" id="PF01636"/>
    </source>
</evidence>
<feature type="domain" description="Aminoglycoside phosphotransferase" evidence="1">
    <location>
        <begin position="118"/>
        <end position="166"/>
    </location>
</feature>
<name>A0A0J1HFW2_9GAMM</name>
<dbReference type="Pfam" id="PF01636">
    <property type="entry name" value="APH"/>
    <property type="match status" value="1"/>
</dbReference>
<dbReference type="RefSeq" id="WP_047884688.1">
    <property type="nucleotide sequence ID" value="NZ_PYMI01000002.1"/>
</dbReference>
<dbReference type="GO" id="GO:0016740">
    <property type="term" value="F:transferase activity"/>
    <property type="evidence" value="ECO:0007669"/>
    <property type="project" value="UniProtKB-KW"/>
</dbReference>
<dbReference type="Gene3D" id="3.90.1200.10">
    <property type="match status" value="1"/>
</dbReference>
<dbReference type="PATRIC" id="fig|320778.3.peg.1803"/>
<keyword evidence="2" id="KW-0808">Transferase</keyword>
<sequence>MTRHTPKALQGGRDGVIFRKQNTVIRPMNPWSHTVHLLLTHLHSQGFHQCPAVVGIDESNEVLSYLEGDTFNYPLRGAIATEEALFSAARLLRQLHDASTTFLSAYPDFSCQWMLPGRTPPEVICHGDFTPYNVVLKGNKVVGIFDFDTAHPAPRLWDLAYSIYCWAPFKTHKNDKMGNLQDQIQRALCFCDGYGADLQQRSQLVETMIIRLQALVDFMQAEADSGNPQFQAHIAEGHHLSYLDDIVYLQRNQHAITLGIDPHS</sequence>
<dbReference type="AlphaFoldDB" id="A0A0J1HFW2"/>
<reference evidence="2 3" key="1">
    <citation type="submission" date="2015-05" db="EMBL/GenBank/DDBJ databases">
        <title>Photobacterium galathea sp. nov.</title>
        <authorList>
            <person name="Machado H."/>
            <person name="Gram L."/>
        </authorList>
    </citation>
    <scope>NUCLEOTIDE SEQUENCE [LARGE SCALE GENOMIC DNA]</scope>
    <source>
        <strain evidence="2 3">DSM 22954</strain>
    </source>
</reference>
<gene>
    <name evidence="2" type="ORF">ABT57_08305</name>
</gene>
<protein>
    <submittedName>
        <fullName evidence="2">Phosphotransferase</fullName>
    </submittedName>
</protein>
<evidence type="ECO:0000313" key="2">
    <source>
        <dbReference type="EMBL" id="KLV10523.1"/>
    </source>
</evidence>